<dbReference type="RefSeq" id="WP_207047210.1">
    <property type="nucleotide sequence ID" value="NZ_JAFLNC010000005.1"/>
</dbReference>
<dbReference type="PANTHER" id="PTHR31876">
    <property type="entry name" value="COV-LIKE PROTEIN 1"/>
    <property type="match status" value="1"/>
</dbReference>
<feature type="transmembrane region" description="Helical" evidence="2">
    <location>
        <begin position="79"/>
        <end position="104"/>
    </location>
</feature>
<keyword evidence="2" id="KW-0812">Transmembrane</keyword>
<sequence>MFKKSTPPAEDEDRKPVLVEPAPKVSPFARLRTYFLTGIVVTAPIAITIYLTYVFVSFVDANITPLIPARYNPETYLPFSVPGLGVIIAAFALIVIGFLTANYLGRALLTFGERIVGRMPVVRSIYHALKQIMETVLAQSSTSFRDVVLVEYPRPGIWALAFVTSTAEGEVDQLQDDDMISIFLPTTPNPTSGFLLFVPKKDLKYLKMTVEEGVKLVISAGMIWPEPPKPEGKGNEKATKQSPKKPEDKAKSSSTG</sequence>
<feature type="transmembrane region" description="Helical" evidence="2">
    <location>
        <begin position="34"/>
        <end position="59"/>
    </location>
</feature>
<dbReference type="PANTHER" id="PTHR31876:SF26">
    <property type="entry name" value="PROTEIN LIKE COV 2"/>
    <property type="match status" value="1"/>
</dbReference>
<dbReference type="InterPro" id="IPR007462">
    <property type="entry name" value="COV1-like"/>
</dbReference>
<dbReference type="Proteomes" id="UP000664761">
    <property type="component" value="Unassembled WGS sequence"/>
</dbReference>
<proteinExistence type="predicted"/>
<gene>
    <name evidence="3" type="ORF">J0X12_14815</name>
</gene>
<feature type="compositionally biased region" description="Basic and acidic residues" evidence="1">
    <location>
        <begin position="228"/>
        <end position="256"/>
    </location>
</feature>
<evidence type="ECO:0000313" key="3">
    <source>
        <dbReference type="EMBL" id="MBO0334895.1"/>
    </source>
</evidence>
<keyword evidence="2" id="KW-0472">Membrane</keyword>
<organism evidence="3 4">
    <name type="scientific">Sneathiella sedimenti</name>
    <dbReference type="NCBI Taxonomy" id="2816034"/>
    <lineage>
        <taxon>Bacteria</taxon>
        <taxon>Pseudomonadati</taxon>
        <taxon>Pseudomonadota</taxon>
        <taxon>Alphaproteobacteria</taxon>
        <taxon>Sneathiellales</taxon>
        <taxon>Sneathiellaceae</taxon>
        <taxon>Sneathiella</taxon>
    </lineage>
</organism>
<name>A0ABS3F8P4_9PROT</name>
<keyword evidence="4" id="KW-1185">Reference proteome</keyword>
<evidence type="ECO:0000313" key="4">
    <source>
        <dbReference type="Proteomes" id="UP000664761"/>
    </source>
</evidence>
<comment type="caution">
    <text evidence="3">The sequence shown here is derived from an EMBL/GenBank/DDBJ whole genome shotgun (WGS) entry which is preliminary data.</text>
</comment>
<dbReference type="Pfam" id="PF04367">
    <property type="entry name" value="DUF502"/>
    <property type="match status" value="1"/>
</dbReference>
<evidence type="ECO:0000256" key="1">
    <source>
        <dbReference type="SAM" id="MobiDB-lite"/>
    </source>
</evidence>
<feature type="region of interest" description="Disordered" evidence="1">
    <location>
        <begin position="224"/>
        <end position="256"/>
    </location>
</feature>
<dbReference type="EMBL" id="JAFLNC010000005">
    <property type="protein sequence ID" value="MBO0334895.1"/>
    <property type="molecule type" value="Genomic_DNA"/>
</dbReference>
<evidence type="ECO:0000256" key="2">
    <source>
        <dbReference type="SAM" id="Phobius"/>
    </source>
</evidence>
<keyword evidence="2" id="KW-1133">Transmembrane helix</keyword>
<reference evidence="3 4" key="1">
    <citation type="submission" date="2021-03" db="EMBL/GenBank/DDBJ databases">
        <title>Sneathiella sp. CAU 1612 isolated from Kang Won-do.</title>
        <authorList>
            <person name="Kim W."/>
        </authorList>
    </citation>
    <scope>NUCLEOTIDE SEQUENCE [LARGE SCALE GENOMIC DNA]</scope>
    <source>
        <strain evidence="3 4">CAU 1612</strain>
    </source>
</reference>
<protein>
    <submittedName>
        <fullName evidence="3">DUF502 domain-containing protein</fullName>
    </submittedName>
</protein>
<accession>A0ABS3F8P4</accession>